<accession>A0A0S7YIC6</accession>
<evidence type="ECO:0000256" key="1">
    <source>
        <dbReference type="SAM" id="Phobius"/>
    </source>
</evidence>
<evidence type="ECO:0000313" key="3">
    <source>
        <dbReference type="Proteomes" id="UP000051012"/>
    </source>
</evidence>
<dbReference type="Proteomes" id="UP000051012">
    <property type="component" value="Unassembled WGS sequence"/>
</dbReference>
<keyword evidence="1" id="KW-1133">Transmembrane helix</keyword>
<name>A0A0S7YIC6_UNCT6</name>
<protein>
    <submittedName>
        <fullName evidence="2">Uncharacterized protein</fullName>
    </submittedName>
</protein>
<gene>
    <name evidence="2" type="ORF">AMJ52_00685</name>
</gene>
<proteinExistence type="predicted"/>
<evidence type="ECO:0000313" key="2">
    <source>
        <dbReference type="EMBL" id="KPJ74400.1"/>
    </source>
</evidence>
<sequence length="278" mass="31610">MLQVLYIFYKVGSVKKKKVVPLSWITIINLILVHYIFAVGVITSTVYYRGPKHGDIHVEAYDNPDFQGSPVYWVMPNDTGPYRLGSVADGVYWIARYMDADSNGVYTGPNDPSHFRDDSVIVQGDTIAGIDLLLDYYPSLDNPPNLLAFHTIKLSPSLQSAWPGNEDYLCYCQVFIYHNWGNEYIDSTYSKAPLIMGWGNRMEDNGLHWDGASGDSIWGRYQVRDSTEMFIWLSVVDFWLFYAGVVYTPWPAGMEAVWARPALEGVLSYSDTHRTSPR</sequence>
<dbReference type="EMBL" id="LJNI01000005">
    <property type="protein sequence ID" value="KPJ74400.1"/>
    <property type="molecule type" value="Genomic_DNA"/>
</dbReference>
<organism evidence="2 3">
    <name type="scientific">candidate division TA06 bacterium DG_78</name>
    <dbReference type="NCBI Taxonomy" id="1703772"/>
    <lineage>
        <taxon>Bacteria</taxon>
        <taxon>Bacteria division TA06</taxon>
    </lineage>
</organism>
<keyword evidence="1" id="KW-0812">Transmembrane</keyword>
<dbReference type="AlphaFoldDB" id="A0A0S7YIC6"/>
<feature type="transmembrane region" description="Helical" evidence="1">
    <location>
        <begin position="22"/>
        <end position="48"/>
    </location>
</feature>
<keyword evidence="1" id="KW-0472">Membrane</keyword>
<comment type="caution">
    <text evidence="2">The sequence shown here is derived from an EMBL/GenBank/DDBJ whole genome shotgun (WGS) entry which is preliminary data.</text>
</comment>
<feature type="transmembrane region" description="Helical" evidence="1">
    <location>
        <begin position="230"/>
        <end position="250"/>
    </location>
</feature>
<reference evidence="2 3" key="1">
    <citation type="journal article" date="2015" name="Microbiome">
        <title>Genomic resolution of linkages in carbon, nitrogen, and sulfur cycling among widespread estuary sediment bacteria.</title>
        <authorList>
            <person name="Baker B.J."/>
            <person name="Lazar C.S."/>
            <person name="Teske A.P."/>
            <person name="Dick G.J."/>
        </authorList>
    </citation>
    <scope>NUCLEOTIDE SEQUENCE [LARGE SCALE GENOMIC DNA]</scope>
    <source>
        <strain evidence="2">DG_78</strain>
    </source>
</reference>